<accession>A0A6A3BDP5</accession>
<dbReference type="EMBL" id="VEPZ02000866">
    <property type="protein sequence ID" value="KAE8715126.1"/>
    <property type="molecule type" value="Genomic_DNA"/>
</dbReference>
<keyword evidence="6" id="KW-0414">Isoprene biosynthesis</keyword>
<dbReference type="FunFam" id="3.30.70.420:FF:000001">
    <property type="entry name" value="3-hydroxy-3-methylglutaryl coenzyme A reductase"/>
    <property type="match status" value="1"/>
</dbReference>
<evidence type="ECO:0000256" key="2">
    <source>
        <dbReference type="ARBA" id="ARBA00007661"/>
    </source>
</evidence>
<dbReference type="Pfam" id="PF00368">
    <property type="entry name" value="HMG-CoA_red"/>
    <property type="match status" value="1"/>
</dbReference>
<gene>
    <name evidence="7" type="ORF">F3Y22_tig00110186pilonHSYRG00025</name>
</gene>
<dbReference type="InterPro" id="IPR009023">
    <property type="entry name" value="HMG_CoA_Rdtase_NAD(P)-bd_sf"/>
</dbReference>
<dbReference type="Gene3D" id="3.30.70.420">
    <property type="entry name" value="Hydroxymethylglutaryl-CoA reductase, class I/II, NAD/NADP-binding domain"/>
    <property type="match status" value="1"/>
</dbReference>
<name>A0A6A3BDP5_HIBSY</name>
<dbReference type="SUPFAM" id="SSF56542">
    <property type="entry name" value="Substrate-binding domain of HMG-CoA reductase"/>
    <property type="match status" value="1"/>
</dbReference>
<comment type="caution">
    <text evidence="7">The sequence shown here is derived from an EMBL/GenBank/DDBJ whole genome shotgun (WGS) entry which is preliminary data.</text>
</comment>
<dbReference type="GO" id="GO:0004420">
    <property type="term" value="F:hydroxymethylglutaryl-CoA reductase (NADPH) activity"/>
    <property type="evidence" value="ECO:0007669"/>
    <property type="project" value="UniProtKB-EC"/>
</dbReference>
<evidence type="ECO:0000313" key="8">
    <source>
        <dbReference type="Proteomes" id="UP000436088"/>
    </source>
</evidence>
<evidence type="ECO:0000256" key="3">
    <source>
        <dbReference type="ARBA" id="ARBA00012999"/>
    </source>
</evidence>
<dbReference type="GO" id="GO:0016126">
    <property type="term" value="P:sterol biosynthetic process"/>
    <property type="evidence" value="ECO:0007669"/>
    <property type="project" value="TreeGrafter"/>
</dbReference>
<comment type="similarity">
    <text evidence="2">Belongs to the HMG-CoA reductase family.</text>
</comment>
<proteinExistence type="inferred from homology"/>
<dbReference type="AlphaFoldDB" id="A0A6A3BDP5"/>
<sequence>MNKPLKLIETKHGQTSGISSQSSDGFVSSIAEEILNSPLIVAPFTTPPAPSCSLCRSEFTGVNLVRRRRRRVRRWCSQRFGRFEIELSAVQNFEPIVVSISKSLKIIFRNFFGIFRAPKDASRATRAAAGRVAAGNRFNRFSTGSDRFQLVRTGLTGLNWFDRYCWLDTLVRALGGSTYLLKSSRFGRLQGIKCAIAGKNLYMRFTCSTGDAIGMNMVSKGVQNVLDFLQTDFPDMDVIGISGNFCSDKKLAAVNWIEGLGKSVVCKAIIPGDVVRKVLKTSVESLVELNMLKNLIGSAMAGALGGFNAHAGNIVSAVYIATGQDPAQNIESSHCITMMEAVNDCKDLHVSVIMPSIECLIIRIPPMIHPLGFGGRTQLASQSACLNLLGVKGASKEMPGANSKCT</sequence>
<dbReference type="GO" id="GO:0008299">
    <property type="term" value="P:isoprenoid biosynthetic process"/>
    <property type="evidence" value="ECO:0007669"/>
    <property type="project" value="UniProtKB-KW"/>
</dbReference>
<dbReference type="PRINTS" id="PR00071">
    <property type="entry name" value="HMGCOARDTASE"/>
</dbReference>
<dbReference type="SUPFAM" id="SSF55035">
    <property type="entry name" value="NAD-binding domain of HMG-CoA reductase"/>
    <property type="match status" value="1"/>
</dbReference>
<keyword evidence="4" id="KW-0521">NADP</keyword>
<dbReference type="PANTHER" id="PTHR10572">
    <property type="entry name" value="3-HYDROXY-3-METHYLGLUTARYL-COENZYME A REDUCTASE"/>
    <property type="match status" value="1"/>
</dbReference>
<dbReference type="InterPro" id="IPR023074">
    <property type="entry name" value="HMG_CoA_Rdtase_cat_sf"/>
</dbReference>
<keyword evidence="5" id="KW-0560">Oxidoreductase</keyword>
<dbReference type="GO" id="GO:0005778">
    <property type="term" value="C:peroxisomal membrane"/>
    <property type="evidence" value="ECO:0007669"/>
    <property type="project" value="TreeGrafter"/>
</dbReference>
<comment type="pathway">
    <text evidence="1">Metabolic intermediate biosynthesis; (R)-mevalonate biosynthesis; (R)-mevalonate from acetyl-CoA: step 3/3.</text>
</comment>
<evidence type="ECO:0000256" key="1">
    <source>
        <dbReference type="ARBA" id="ARBA00005084"/>
    </source>
</evidence>
<evidence type="ECO:0000256" key="6">
    <source>
        <dbReference type="ARBA" id="ARBA00023229"/>
    </source>
</evidence>
<dbReference type="PROSITE" id="PS50065">
    <property type="entry name" value="HMG_COA_REDUCTASE_4"/>
    <property type="match status" value="1"/>
</dbReference>
<evidence type="ECO:0000256" key="5">
    <source>
        <dbReference type="ARBA" id="ARBA00023002"/>
    </source>
</evidence>
<reference evidence="7" key="1">
    <citation type="submission" date="2019-09" db="EMBL/GenBank/DDBJ databases">
        <title>Draft genome information of white flower Hibiscus syriacus.</title>
        <authorList>
            <person name="Kim Y.-M."/>
        </authorList>
    </citation>
    <scope>NUCLEOTIDE SEQUENCE [LARGE SCALE GENOMIC DNA]</scope>
    <source>
        <strain evidence="7">YM2019G1</strain>
    </source>
</reference>
<dbReference type="Gene3D" id="3.90.770.10">
    <property type="entry name" value="3-hydroxy-3-methylglutaryl-coenzyme A Reductase, Chain A, domain 2"/>
    <property type="match status" value="1"/>
</dbReference>
<dbReference type="GO" id="GO:0005789">
    <property type="term" value="C:endoplasmic reticulum membrane"/>
    <property type="evidence" value="ECO:0007669"/>
    <property type="project" value="TreeGrafter"/>
</dbReference>
<evidence type="ECO:0000256" key="4">
    <source>
        <dbReference type="ARBA" id="ARBA00022857"/>
    </source>
</evidence>
<dbReference type="InterPro" id="IPR009029">
    <property type="entry name" value="HMG_CoA_Rdtase_sub-bd_dom_sf"/>
</dbReference>
<keyword evidence="8" id="KW-1185">Reference proteome</keyword>
<evidence type="ECO:0000313" key="7">
    <source>
        <dbReference type="EMBL" id="KAE8715126.1"/>
    </source>
</evidence>
<dbReference type="GO" id="GO:0015936">
    <property type="term" value="P:coenzyme A metabolic process"/>
    <property type="evidence" value="ECO:0007669"/>
    <property type="project" value="InterPro"/>
</dbReference>
<dbReference type="InterPro" id="IPR002202">
    <property type="entry name" value="HMG_CoA_Rdtase"/>
</dbReference>
<organism evidence="7 8">
    <name type="scientific">Hibiscus syriacus</name>
    <name type="common">Rose of Sharon</name>
    <dbReference type="NCBI Taxonomy" id="106335"/>
    <lineage>
        <taxon>Eukaryota</taxon>
        <taxon>Viridiplantae</taxon>
        <taxon>Streptophyta</taxon>
        <taxon>Embryophyta</taxon>
        <taxon>Tracheophyta</taxon>
        <taxon>Spermatophyta</taxon>
        <taxon>Magnoliopsida</taxon>
        <taxon>eudicotyledons</taxon>
        <taxon>Gunneridae</taxon>
        <taxon>Pentapetalae</taxon>
        <taxon>rosids</taxon>
        <taxon>malvids</taxon>
        <taxon>Malvales</taxon>
        <taxon>Malvaceae</taxon>
        <taxon>Malvoideae</taxon>
        <taxon>Hibiscus</taxon>
    </lineage>
</organism>
<protein>
    <recommendedName>
        <fullName evidence="3">hydroxymethylglutaryl-CoA reductase (NADPH)</fullName>
        <ecNumber evidence="3">1.1.1.34</ecNumber>
    </recommendedName>
</protein>
<dbReference type="UniPathway" id="UPA00058">
    <property type="reaction ID" value="UER00103"/>
</dbReference>
<dbReference type="Proteomes" id="UP000436088">
    <property type="component" value="Unassembled WGS sequence"/>
</dbReference>
<dbReference type="EC" id="1.1.1.34" evidence="3"/>
<dbReference type="PANTHER" id="PTHR10572:SF44">
    <property type="entry name" value="3-HYDROXY-3-METHYLGLUTARYL-COENZYME A REDUCTASE 1"/>
    <property type="match status" value="1"/>
</dbReference>